<reference evidence="2" key="1">
    <citation type="submission" date="2012-11" db="EMBL/GenBank/DDBJ databases">
        <title>Dependencies among metagenomic species, viruses, plasmids and units of genetic variation.</title>
        <authorList>
            <person name="Nielsen H.B."/>
            <person name="Almeida M."/>
            <person name="Juncker A.S."/>
            <person name="Rasmussen S."/>
            <person name="Li J."/>
            <person name="Sunagawa S."/>
            <person name="Plichta D."/>
            <person name="Gautier L."/>
            <person name="Le Chatelier E."/>
            <person name="Peletier E."/>
            <person name="Bonde I."/>
            <person name="Nielsen T."/>
            <person name="Manichanh C."/>
            <person name="Arumugam M."/>
            <person name="Batto J."/>
            <person name="Santos M.B.Q.D."/>
            <person name="Blom N."/>
            <person name="Borruel N."/>
            <person name="Burgdorf K.S."/>
            <person name="Boumezbeur F."/>
            <person name="Casellas F."/>
            <person name="Dore J."/>
            <person name="Guarner F."/>
            <person name="Hansen T."/>
            <person name="Hildebrand F."/>
            <person name="Kaas R.S."/>
            <person name="Kennedy S."/>
            <person name="Kristiansen K."/>
            <person name="Kultima J.R."/>
            <person name="Leonard P."/>
            <person name="Levenez F."/>
            <person name="Lund O."/>
            <person name="Moumen B."/>
            <person name="Le Paslier D."/>
            <person name="Pons N."/>
            <person name="Pedersen O."/>
            <person name="Prifti E."/>
            <person name="Qin J."/>
            <person name="Raes J."/>
            <person name="Tap J."/>
            <person name="Tims S."/>
            <person name="Ussery D.W."/>
            <person name="Yamada T."/>
            <person name="MetaHit consortium"/>
            <person name="Renault P."/>
            <person name="Sicheritz-Ponten T."/>
            <person name="Bork P."/>
            <person name="Wang J."/>
            <person name="Brunak S."/>
            <person name="Ehrlich S.D."/>
        </authorList>
    </citation>
    <scope>NUCLEOTIDE SEQUENCE [LARGE SCALE GENOMIC DNA]</scope>
</reference>
<dbReference type="Proteomes" id="UP000018141">
    <property type="component" value="Unassembled WGS sequence"/>
</dbReference>
<organism evidence="2 3">
    <name type="scientific">Bacteroides pectinophilus CAG:437</name>
    <dbReference type="NCBI Taxonomy" id="1263051"/>
    <lineage>
        <taxon>Bacteria</taxon>
        <taxon>Bacillati</taxon>
        <taxon>Bacillota</taxon>
        <taxon>Clostridia</taxon>
        <taxon>Eubacteriales</taxon>
    </lineage>
</organism>
<gene>
    <name evidence="2" type="ORF">BN656_01376</name>
</gene>
<evidence type="ECO:0000313" key="3">
    <source>
        <dbReference type="Proteomes" id="UP000018141"/>
    </source>
</evidence>
<dbReference type="AlphaFoldDB" id="R7B2S9"/>
<evidence type="ECO:0008006" key="4">
    <source>
        <dbReference type="Google" id="ProtNLM"/>
    </source>
</evidence>
<dbReference type="SUPFAM" id="SSF63829">
    <property type="entry name" value="Calcium-dependent phosphotriesterase"/>
    <property type="match status" value="1"/>
</dbReference>
<comment type="caution">
    <text evidence="2">The sequence shown here is derived from an EMBL/GenBank/DDBJ whole genome shotgun (WGS) entry which is preliminary data.</text>
</comment>
<keyword evidence="1" id="KW-0472">Membrane</keyword>
<protein>
    <recommendedName>
        <fullName evidence="4">Peptidase C39 domain-containing protein</fullName>
    </recommendedName>
</protein>
<keyword evidence="1" id="KW-1133">Transmembrane helix</keyword>
<sequence length="845" mass="94481">MERIFTDLKYKALAILFVAVMIISFVMLDSEAASPVTTTMKSATLPVIMMKTSSGTLYNELHGYTSDVDIHLMNDTITPLQDNRHLNVIVNTYGENIESLSYKIRKLGDMSLIEDTRVTDYTSDGDYLDAVFKVKNLIDNDTEYLMQVIIKTDKHNEISYYTKIFCSQDIKMQEKLDFILNFNSWTFNQNELDKISQYIETKSTGDNTNYGKVNINSSKAQIGWGDLNPVVEGNIIPSIKSMTAELASVSLRYTMAAQSEQGNYDSYNVDEYYRIRQSGDKMYLLNYEREANQIFDSRNDLMGSSRINLGISSTQSERVVNSSNSRFTCFVRQSDLWSFDNGSSTFTRVFSFDDESSDGVRERYPDHNIKVMEVDDDGNIHFIVYGYMNRGEHEGEVGVSLCRYDAKKNDVSELIYIPVDVPYDVLSENVGEVAYIGANGAFYILLDDSLYSIDLTSKEKMTEISGLTDETYAVSENGTAIAYSLNGQIYNTDTIRIFDMASGTDYQIKARQGDRLRVIGYIRNDFVYGEAHADDIVRYSNGGVMFPMYRIAIMDSGNNLIKEYQNDGIYVSTATVQGMRLNLTRVVKNGDGDYETTSVDQLLNREENVQDAGAYVEVVATQSRKKELYIDLVNKVKSAAMASMKTSSSVQFSSGEIIRVDTKLANDSRYYVYGYGRFQGSFVSLEKAIAAADSTYGNVLDIQGREVWRRYKPSGMSLGGINAFYKQSSQTFAGGIDIMLSMAGLSSDAQAGFDSGKNALEIINATGVTALNLQGASLDNVLSIVGTSRPVVGRYGADSYVVIKAYDSKNVTFYDVASGQEVTQTIGEASKLFEQWGNIFVSYIR</sequence>
<dbReference type="EMBL" id="CBHH010000040">
    <property type="protein sequence ID" value="CDD57026.1"/>
    <property type="molecule type" value="Genomic_DNA"/>
</dbReference>
<feature type="transmembrane region" description="Helical" evidence="1">
    <location>
        <begin position="12"/>
        <end position="28"/>
    </location>
</feature>
<accession>R7B2S9</accession>
<evidence type="ECO:0000313" key="2">
    <source>
        <dbReference type="EMBL" id="CDD57026.1"/>
    </source>
</evidence>
<name>R7B2S9_9FIRM</name>
<evidence type="ECO:0000256" key="1">
    <source>
        <dbReference type="SAM" id="Phobius"/>
    </source>
</evidence>
<keyword evidence="1" id="KW-0812">Transmembrane</keyword>
<proteinExistence type="predicted"/>